<dbReference type="PROSITE" id="PS51257">
    <property type="entry name" value="PROKAR_LIPOPROTEIN"/>
    <property type="match status" value="1"/>
</dbReference>
<dbReference type="InterPro" id="IPR036737">
    <property type="entry name" value="OmpA-like_sf"/>
</dbReference>
<dbReference type="SUPFAM" id="SSF103088">
    <property type="entry name" value="OmpA-like"/>
    <property type="match status" value="1"/>
</dbReference>
<dbReference type="NCBIfam" id="TIGR03519">
    <property type="entry name" value="T9SS_PorP_fam"/>
    <property type="match status" value="1"/>
</dbReference>
<dbReference type="Gene3D" id="3.30.1330.60">
    <property type="entry name" value="OmpA-like domain"/>
    <property type="match status" value="1"/>
</dbReference>
<dbReference type="PROSITE" id="PS51123">
    <property type="entry name" value="OMPA_2"/>
    <property type="match status" value="1"/>
</dbReference>
<dbReference type="EMBL" id="CP106735">
    <property type="protein sequence ID" value="UXX79203.1"/>
    <property type="molecule type" value="Genomic_DNA"/>
</dbReference>
<dbReference type="PRINTS" id="PR01021">
    <property type="entry name" value="OMPADOMAIN"/>
</dbReference>
<accession>A0ABY6D283</accession>
<dbReference type="InterPro" id="IPR006665">
    <property type="entry name" value="OmpA-like"/>
</dbReference>
<evidence type="ECO:0000313" key="6">
    <source>
        <dbReference type="EMBL" id="UXX79203.1"/>
    </source>
</evidence>
<dbReference type="InterPro" id="IPR050330">
    <property type="entry name" value="Bact_OuterMem_StrucFunc"/>
</dbReference>
<name>A0ABY6D283_9BACT</name>
<dbReference type="PANTHER" id="PTHR30329:SF21">
    <property type="entry name" value="LIPOPROTEIN YIAD-RELATED"/>
    <property type="match status" value="1"/>
</dbReference>
<dbReference type="Pfam" id="PF00691">
    <property type="entry name" value="OmpA"/>
    <property type="match status" value="1"/>
</dbReference>
<evidence type="ECO:0000256" key="1">
    <source>
        <dbReference type="ARBA" id="ARBA00004442"/>
    </source>
</evidence>
<dbReference type="RefSeq" id="WP_263050946.1">
    <property type="nucleotide sequence ID" value="NZ_CP106735.1"/>
</dbReference>
<dbReference type="InterPro" id="IPR019861">
    <property type="entry name" value="PorP/SprF_Bacteroidetes"/>
</dbReference>
<proteinExistence type="predicted"/>
<dbReference type="InterPro" id="IPR006664">
    <property type="entry name" value="OMP_bac"/>
</dbReference>
<dbReference type="PANTHER" id="PTHR30329">
    <property type="entry name" value="STATOR ELEMENT OF FLAGELLAR MOTOR COMPLEX"/>
    <property type="match status" value="1"/>
</dbReference>
<gene>
    <name evidence="6" type="ORF">N7E81_17765</name>
</gene>
<dbReference type="Pfam" id="PF11751">
    <property type="entry name" value="PorP_SprF"/>
    <property type="match status" value="1"/>
</dbReference>
<keyword evidence="2 4" id="KW-0472">Membrane</keyword>
<dbReference type="CDD" id="cd07185">
    <property type="entry name" value="OmpA_C-like"/>
    <property type="match status" value="1"/>
</dbReference>
<evidence type="ECO:0000259" key="5">
    <source>
        <dbReference type="PROSITE" id="PS51123"/>
    </source>
</evidence>
<keyword evidence="3" id="KW-0998">Cell outer membrane</keyword>
<comment type="subcellular location">
    <subcellularLocation>
        <location evidence="1">Cell outer membrane</location>
    </subcellularLocation>
</comment>
<protein>
    <submittedName>
        <fullName evidence="6">PorP/SprF family type IX secretion system membrane protein</fullName>
    </submittedName>
</protein>
<feature type="domain" description="OmpA-like" evidence="5">
    <location>
        <begin position="344"/>
        <end position="455"/>
    </location>
</feature>
<evidence type="ECO:0000256" key="3">
    <source>
        <dbReference type="ARBA" id="ARBA00023237"/>
    </source>
</evidence>
<evidence type="ECO:0000256" key="4">
    <source>
        <dbReference type="PROSITE-ProRule" id="PRU00473"/>
    </source>
</evidence>
<organism evidence="6 7">
    <name type="scientific">Reichenbachiella carrageenanivorans</name>
    <dbReference type="NCBI Taxonomy" id="2979869"/>
    <lineage>
        <taxon>Bacteria</taxon>
        <taxon>Pseudomonadati</taxon>
        <taxon>Bacteroidota</taxon>
        <taxon>Cytophagia</taxon>
        <taxon>Cytophagales</taxon>
        <taxon>Reichenbachiellaceae</taxon>
        <taxon>Reichenbachiella</taxon>
    </lineage>
</organism>
<evidence type="ECO:0000313" key="7">
    <source>
        <dbReference type="Proteomes" id="UP001062165"/>
    </source>
</evidence>
<dbReference type="Proteomes" id="UP001062165">
    <property type="component" value="Chromosome"/>
</dbReference>
<reference evidence="6" key="1">
    <citation type="submission" date="2022-10" db="EMBL/GenBank/DDBJ databases">
        <title>Comparative genomics and taxonomic characterization of three novel marine species of genus Reichenbachiella exhibiting antioxidant and polysaccharide degradation activities.</title>
        <authorList>
            <person name="Muhammad N."/>
            <person name="Lee Y.-J."/>
            <person name="Ko J."/>
            <person name="Kim S.-G."/>
        </authorList>
    </citation>
    <scope>NUCLEOTIDE SEQUENCE</scope>
    <source>
        <strain evidence="6">Wsw4-B4</strain>
    </source>
</reference>
<keyword evidence="7" id="KW-1185">Reference proteome</keyword>
<evidence type="ECO:0000256" key="2">
    <source>
        <dbReference type="ARBA" id="ARBA00023136"/>
    </source>
</evidence>
<sequence>MMVSTKIYIQTIFIVSLACYSSFTWAQQISPFNLYNQNTFLINPAVAGLNHCLYGFVNRSVQTTGVDQAPSVQQLSLYGSIAPSHGLGTAIRYSDLGLVSQFSGNISYAYHLKISQESALHAAFSLGIDQQRLNMNEVIASDYTDELLIKYSQPQSSLSNGLGLMFTSQKLTLGIAVPQTFSRKSEVNFVQNERINAYASYGLVNTPQWQLEGFLLYRNYASETDRLDIGSRVVLKDILGLGAIYKTGRGVAVMADLQINDQFIFAYNYEVATKSQSLGGSHGLMLGIRLCHNKNKSVDRQLYVQSIPSTPMAQPAPPKPTLITPIKIETAPYEEKTLPDSLNSIFKQKDLIIRFAQASPDSVVSGNQHAVVSKVAGILKAHPELKVTIIGHASSSGTEEFNQQISEARAKAVANILIKEAIDTNRISTIGRGELAPLSEQDEENRCVQVVFHIN</sequence>